<accession>A0A0A1UZ67</accession>
<evidence type="ECO:0000313" key="2">
    <source>
        <dbReference type="EMBL" id="EXV02656.1"/>
    </source>
</evidence>
<reference evidence="2 3" key="1">
    <citation type="submission" date="2014-02" db="EMBL/GenBank/DDBJ databases">
        <title>The genome sequence of the entomopathogenic fungus Metarhizium robertsii ARSEF 2575.</title>
        <authorList>
            <person name="Giuliano Garisto Donzelli B."/>
            <person name="Roe B.A."/>
            <person name="Macmil S.L."/>
            <person name="Krasnoff S.B."/>
            <person name="Gibson D.M."/>
        </authorList>
    </citation>
    <scope>NUCLEOTIDE SEQUENCE [LARGE SCALE GENOMIC DNA]</scope>
    <source>
        <strain evidence="2 3">ARSEF 2575</strain>
    </source>
</reference>
<feature type="region of interest" description="Disordered" evidence="1">
    <location>
        <begin position="68"/>
        <end position="89"/>
    </location>
</feature>
<evidence type="ECO:0000256" key="1">
    <source>
        <dbReference type="SAM" id="MobiDB-lite"/>
    </source>
</evidence>
<organism evidence="2 3">
    <name type="scientific">Metarhizium robertsii</name>
    <dbReference type="NCBI Taxonomy" id="568076"/>
    <lineage>
        <taxon>Eukaryota</taxon>
        <taxon>Fungi</taxon>
        <taxon>Dikarya</taxon>
        <taxon>Ascomycota</taxon>
        <taxon>Pezizomycotina</taxon>
        <taxon>Sordariomycetes</taxon>
        <taxon>Hypocreomycetidae</taxon>
        <taxon>Hypocreales</taxon>
        <taxon>Clavicipitaceae</taxon>
        <taxon>Metarhizium</taxon>
    </lineage>
</organism>
<sequence length="89" mass="10255">MDWREKSLLRTNEQRKRRDASNVFPTPTVSIYSFNPQIPYLVAQVKAKAILFVIARIDSASALFRRNETTNLDGESRKRPSNITDDTRA</sequence>
<name>A0A0A1UZ67_9HYPO</name>
<evidence type="ECO:0000313" key="3">
    <source>
        <dbReference type="Proteomes" id="UP000030151"/>
    </source>
</evidence>
<dbReference type="HOGENOM" id="CLU_2455221_0_0_1"/>
<proteinExistence type="predicted"/>
<dbReference type="AlphaFoldDB" id="A0A0A1UZ67"/>
<gene>
    <name evidence="2" type="ORF">X797_003778</name>
</gene>
<dbReference type="Proteomes" id="UP000030151">
    <property type="component" value="Unassembled WGS sequence"/>
</dbReference>
<feature type="compositionally biased region" description="Basic and acidic residues" evidence="1">
    <location>
        <begin position="1"/>
        <end position="20"/>
    </location>
</feature>
<comment type="caution">
    <text evidence="2">The sequence shown here is derived from an EMBL/GenBank/DDBJ whole genome shotgun (WGS) entry which is preliminary data.</text>
</comment>
<dbReference type="EMBL" id="JELW01000004">
    <property type="protein sequence ID" value="EXV02656.1"/>
    <property type="molecule type" value="Genomic_DNA"/>
</dbReference>
<protein>
    <submittedName>
        <fullName evidence="2">Uncharacterized protein</fullName>
    </submittedName>
</protein>
<feature type="region of interest" description="Disordered" evidence="1">
    <location>
        <begin position="1"/>
        <end position="21"/>
    </location>
</feature>